<dbReference type="InterPro" id="IPR006299">
    <property type="entry name" value="FlgC"/>
</dbReference>
<keyword evidence="9" id="KW-0969">Cilium</keyword>
<dbReference type="GO" id="GO:0071978">
    <property type="term" value="P:bacterial-type flagellum-dependent swarming motility"/>
    <property type="evidence" value="ECO:0007669"/>
    <property type="project" value="TreeGrafter"/>
</dbReference>
<dbReference type="PANTHER" id="PTHR30435:SF2">
    <property type="entry name" value="FLAGELLAR BASAL-BODY ROD PROTEIN FLGC"/>
    <property type="match status" value="1"/>
</dbReference>
<reference evidence="9 10" key="1">
    <citation type="submission" date="2019-10" db="EMBL/GenBank/DDBJ databases">
        <title>Alkaliphilus serpentinus sp. nov. and Alkaliphilus pronyensis sp. nov., two novel anaerobic alkaliphilic species isolated from the serpentinized-hosted hydrothermal field of the Prony Bay (New Caledonia).</title>
        <authorList>
            <person name="Postec A."/>
        </authorList>
    </citation>
    <scope>NUCLEOTIDE SEQUENCE [LARGE SCALE GENOMIC DNA]</scope>
    <source>
        <strain evidence="9 10">LacV</strain>
    </source>
</reference>
<gene>
    <name evidence="9" type="primary">flgC</name>
    <name evidence="9" type="ORF">F8154_05060</name>
</gene>
<feature type="domain" description="Flagellar basal body rod protein N-terminal" evidence="7">
    <location>
        <begin position="7"/>
        <end position="35"/>
    </location>
</feature>
<comment type="similarity">
    <text evidence="2">Belongs to the flagella basal body rod proteins family.</text>
</comment>
<keyword evidence="4 6" id="KW-0975">Bacterial flagellum</keyword>
<dbReference type="RefSeq" id="WP_151860516.1">
    <property type="nucleotide sequence ID" value="NZ_WBZC01000014.1"/>
</dbReference>
<keyword evidence="10" id="KW-1185">Reference proteome</keyword>
<evidence type="ECO:0000256" key="4">
    <source>
        <dbReference type="ARBA" id="ARBA00023143"/>
    </source>
</evidence>
<evidence type="ECO:0000313" key="10">
    <source>
        <dbReference type="Proteomes" id="UP000432715"/>
    </source>
</evidence>
<evidence type="ECO:0000256" key="6">
    <source>
        <dbReference type="RuleBase" id="RU362062"/>
    </source>
</evidence>
<evidence type="ECO:0000256" key="1">
    <source>
        <dbReference type="ARBA" id="ARBA00004117"/>
    </source>
</evidence>
<name>A0A6I0F0P2_9FIRM</name>
<comment type="subcellular location">
    <subcellularLocation>
        <location evidence="1 6">Bacterial flagellum basal body</location>
    </subcellularLocation>
</comment>
<organism evidence="9 10">
    <name type="scientific">Alkaliphilus pronyensis</name>
    <dbReference type="NCBI Taxonomy" id="1482732"/>
    <lineage>
        <taxon>Bacteria</taxon>
        <taxon>Bacillati</taxon>
        <taxon>Bacillota</taxon>
        <taxon>Clostridia</taxon>
        <taxon>Peptostreptococcales</taxon>
        <taxon>Natronincolaceae</taxon>
        <taxon>Alkaliphilus</taxon>
    </lineage>
</organism>
<evidence type="ECO:0000256" key="3">
    <source>
        <dbReference type="ARBA" id="ARBA00017941"/>
    </source>
</evidence>
<dbReference type="OrthoDB" id="9794148at2"/>
<sequence length="147" mass="16169">MSFFNSINISATGLTAERLRMDTISKNIANANTTRTANGSPYRRQVVVFKTKEANIPFSQYLNKTIGNDAKFNGVEVVGVKDHQSPYKKIYDPGHPDADQEGYVSMPNVDIITEMANMISASRGYEANVTALNTSKSMAMKALQIGR</sequence>
<dbReference type="GO" id="GO:0030694">
    <property type="term" value="C:bacterial-type flagellum basal body, rod"/>
    <property type="evidence" value="ECO:0007669"/>
    <property type="project" value="UniProtKB-UniRule"/>
</dbReference>
<dbReference type="AlphaFoldDB" id="A0A6I0F0P2"/>
<protein>
    <recommendedName>
        <fullName evidence="3 6">Flagellar basal-body rod protein FlgC</fullName>
    </recommendedName>
</protein>
<comment type="subunit">
    <text evidence="5 6">The basal body constitutes a major portion of the flagellar organelle and consists of four rings (L,P,S, and M) mounted on a central rod. The rod consists of about 26 subunits of FlgG in the distal portion, and FlgB, FlgC and FlgF are thought to build up the proximal portion of the rod with about 6 subunits each.</text>
</comment>
<keyword evidence="9" id="KW-0282">Flagellum</keyword>
<comment type="caution">
    <text evidence="9">The sequence shown here is derived from an EMBL/GenBank/DDBJ whole genome shotgun (WGS) entry which is preliminary data.</text>
</comment>
<feature type="domain" description="Flagellar basal-body/hook protein C-terminal" evidence="8">
    <location>
        <begin position="100"/>
        <end position="145"/>
    </location>
</feature>
<dbReference type="InterPro" id="IPR001444">
    <property type="entry name" value="Flag_bb_rod_N"/>
</dbReference>
<dbReference type="InterPro" id="IPR010930">
    <property type="entry name" value="Flg_bb/hook_C_dom"/>
</dbReference>
<proteinExistence type="inferred from homology"/>
<dbReference type="Proteomes" id="UP000432715">
    <property type="component" value="Unassembled WGS sequence"/>
</dbReference>
<dbReference type="EMBL" id="WBZC01000014">
    <property type="protein sequence ID" value="KAB3535888.1"/>
    <property type="molecule type" value="Genomic_DNA"/>
</dbReference>
<evidence type="ECO:0000256" key="5">
    <source>
        <dbReference type="ARBA" id="ARBA00025933"/>
    </source>
</evidence>
<keyword evidence="9" id="KW-0966">Cell projection</keyword>
<evidence type="ECO:0000259" key="7">
    <source>
        <dbReference type="Pfam" id="PF00460"/>
    </source>
</evidence>
<evidence type="ECO:0000256" key="2">
    <source>
        <dbReference type="ARBA" id="ARBA00009677"/>
    </source>
</evidence>
<dbReference type="Pfam" id="PF06429">
    <property type="entry name" value="Flg_bbr_C"/>
    <property type="match status" value="1"/>
</dbReference>
<dbReference type="Pfam" id="PF00460">
    <property type="entry name" value="Flg_bb_rod"/>
    <property type="match status" value="1"/>
</dbReference>
<evidence type="ECO:0000313" key="9">
    <source>
        <dbReference type="EMBL" id="KAB3535888.1"/>
    </source>
</evidence>
<dbReference type="PANTHER" id="PTHR30435">
    <property type="entry name" value="FLAGELLAR PROTEIN"/>
    <property type="match status" value="1"/>
</dbReference>
<accession>A0A6I0F0P2</accession>
<dbReference type="NCBIfam" id="TIGR01395">
    <property type="entry name" value="FlgC"/>
    <property type="match status" value="1"/>
</dbReference>
<evidence type="ECO:0000259" key="8">
    <source>
        <dbReference type="Pfam" id="PF06429"/>
    </source>
</evidence>